<reference evidence="2 3" key="1">
    <citation type="submission" date="2020-04" db="EMBL/GenBank/DDBJ databases">
        <title>Perkinsus olseni comparative genomics.</title>
        <authorList>
            <person name="Bogema D.R."/>
        </authorList>
    </citation>
    <scope>NUCLEOTIDE SEQUENCE [LARGE SCALE GENOMIC DNA]</scope>
    <source>
        <strain evidence="2">ATCC PRA-205</strain>
    </source>
</reference>
<proteinExistence type="predicted"/>
<sequence length="277" mass="31566">MSHPRILLILAIAFEGQSSAEVSRYPNGHYCRCSLDDSVDNRQCTRITFRVPKDGSRPIIDVTDEASGVKEKNVNYNTGEALSYDYYNIRLTNVELIRRLGPVEVDSISSLGTPKGLFTYLSPKFKEGRDTRFYRNELCREARSIEPVIPKALNIRTHHPQMPQGSYCAHWSKENISLKLEFVGGGNPTLNVYELSSNKFEMNAHYDIDVKPAVTVQDMWAFRIKLKAQDLIKAVGTEKLKVLQQLFYSAKLKHGCDHFTHHSAHNKATFFNPRECP</sequence>
<gene>
    <name evidence="2" type="ORF">FOZ62_003008</name>
</gene>
<evidence type="ECO:0000313" key="3">
    <source>
        <dbReference type="Proteomes" id="UP000574390"/>
    </source>
</evidence>
<feature type="signal peptide" evidence="1">
    <location>
        <begin position="1"/>
        <end position="20"/>
    </location>
</feature>
<comment type="caution">
    <text evidence="2">The sequence shown here is derived from an EMBL/GenBank/DDBJ whole genome shotgun (WGS) entry which is preliminary data.</text>
</comment>
<evidence type="ECO:0000256" key="1">
    <source>
        <dbReference type="SAM" id="SignalP"/>
    </source>
</evidence>
<dbReference type="Proteomes" id="UP000574390">
    <property type="component" value="Unassembled WGS sequence"/>
</dbReference>
<keyword evidence="1" id="KW-0732">Signal</keyword>
<organism evidence="2 3">
    <name type="scientific">Perkinsus olseni</name>
    <name type="common">Perkinsus atlanticus</name>
    <dbReference type="NCBI Taxonomy" id="32597"/>
    <lineage>
        <taxon>Eukaryota</taxon>
        <taxon>Sar</taxon>
        <taxon>Alveolata</taxon>
        <taxon>Perkinsozoa</taxon>
        <taxon>Perkinsea</taxon>
        <taxon>Perkinsida</taxon>
        <taxon>Perkinsidae</taxon>
        <taxon>Perkinsus</taxon>
    </lineage>
</organism>
<feature type="chain" id="PRO_5029799476" evidence="1">
    <location>
        <begin position="21"/>
        <end position="277"/>
    </location>
</feature>
<accession>A0A7J6QPP9</accession>
<dbReference type="AlphaFoldDB" id="A0A7J6QPP9"/>
<dbReference type="EMBL" id="JABANM010028101">
    <property type="protein sequence ID" value="KAF4710243.1"/>
    <property type="molecule type" value="Genomic_DNA"/>
</dbReference>
<evidence type="ECO:0000313" key="2">
    <source>
        <dbReference type="EMBL" id="KAF4710243.1"/>
    </source>
</evidence>
<name>A0A7J6QPP9_PEROL</name>
<protein>
    <submittedName>
        <fullName evidence="2">Uncharacterized protein</fullName>
    </submittedName>
</protein>